<keyword evidence="2" id="KW-1185">Reference proteome</keyword>
<dbReference type="STRING" id="331648.BST97_00145"/>
<dbReference type="Gene3D" id="3.40.50.300">
    <property type="entry name" value="P-loop containing nucleotide triphosphate hydrolases"/>
    <property type="match status" value="1"/>
</dbReference>
<dbReference type="SUPFAM" id="SSF52540">
    <property type="entry name" value="P-loop containing nucleoside triphosphate hydrolases"/>
    <property type="match status" value="1"/>
</dbReference>
<dbReference type="RefSeq" id="WP_085765340.1">
    <property type="nucleotide sequence ID" value="NZ_CP019344.1"/>
</dbReference>
<reference evidence="1 2" key="1">
    <citation type="submission" date="2016-11" db="EMBL/GenBank/DDBJ databases">
        <title>Trade-off between light-utilization and light-protection in marine flavobacteria.</title>
        <authorList>
            <person name="Kumagai Y."/>
        </authorList>
    </citation>
    <scope>NUCLEOTIDE SEQUENCE [LARGE SCALE GENOMIC DNA]</scope>
    <source>
        <strain evidence="1 2">JCM 13191</strain>
    </source>
</reference>
<dbReference type="InterPro" id="IPR027417">
    <property type="entry name" value="P-loop_NTPase"/>
</dbReference>
<evidence type="ECO:0000313" key="1">
    <source>
        <dbReference type="EMBL" id="ARN76538.1"/>
    </source>
</evidence>
<dbReference type="AlphaFoldDB" id="A0A1W6MG02"/>
<proteinExistence type="predicted"/>
<protein>
    <submittedName>
        <fullName evidence="1">Sulfotransferase family protein</fullName>
    </submittedName>
</protein>
<keyword evidence="1" id="KW-0808">Transferase</keyword>
<dbReference type="Proteomes" id="UP000193431">
    <property type="component" value="Chromosome"/>
</dbReference>
<sequence>MSQYKKHAIILGSARSGTSWLSENLAKPFRYRMLFEPEHDDNTPKGHLLTDKLFLNRKEVSKNASHYLHQVLKNRVDSDWIAQNSNRKYKMHLWPVVPKKFIVKFVRFNLSGLYVARDLGIPTVHIIRNPIEVIKSQKRVAFPWLLDFQYFLNQPQLIDILRNEYSYDLKAIESKTDTEKLVVRWCLENVIPLEYYRYSDENFYVVKHEDLRKNISVYKELCTNLGLEVVENIESEYKKPSSKTHPKSHIQGKRDKNLLLEPSEMDTITSILNQFKQSLYHV</sequence>
<dbReference type="EMBL" id="CP019344">
    <property type="protein sequence ID" value="ARN76538.1"/>
    <property type="molecule type" value="Genomic_DNA"/>
</dbReference>
<dbReference type="GO" id="GO:0016740">
    <property type="term" value="F:transferase activity"/>
    <property type="evidence" value="ECO:0007669"/>
    <property type="project" value="UniProtKB-KW"/>
</dbReference>
<name>A0A1W6MG02_9FLAO</name>
<organism evidence="1 2">
    <name type="scientific">Nonlabens spongiae</name>
    <dbReference type="NCBI Taxonomy" id="331648"/>
    <lineage>
        <taxon>Bacteria</taxon>
        <taxon>Pseudomonadati</taxon>
        <taxon>Bacteroidota</taxon>
        <taxon>Flavobacteriia</taxon>
        <taxon>Flavobacteriales</taxon>
        <taxon>Flavobacteriaceae</taxon>
        <taxon>Nonlabens</taxon>
    </lineage>
</organism>
<dbReference type="OrthoDB" id="1418537at2"/>
<gene>
    <name evidence="1" type="ORF">BST97_00145</name>
</gene>
<accession>A0A1W6MG02</accession>
<evidence type="ECO:0000313" key="2">
    <source>
        <dbReference type="Proteomes" id="UP000193431"/>
    </source>
</evidence>